<reference evidence="3 4" key="1">
    <citation type="submission" date="2018-09" db="EMBL/GenBank/DDBJ databases">
        <title>A high-quality reference genome of wild soybean provides a powerful tool to mine soybean genomes.</title>
        <authorList>
            <person name="Xie M."/>
            <person name="Chung C.Y.L."/>
            <person name="Li M.-W."/>
            <person name="Wong F.-L."/>
            <person name="Chan T.-F."/>
            <person name="Lam H.-M."/>
        </authorList>
    </citation>
    <scope>NUCLEOTIDE SEQUENCE [LARGE SCALE GENOMIC DNA]</scope>
    <source>
        <strain evidence="4">cv. W05</strain>
        <tissue evidence="3">Hypocotyl of etiolated seedlings</tissue>
    </source>
</reference>
<dbReference type="PANTHER" id="PTHR31236:SF59">
    <property type="entry name" value="BURP DOMAIN PROTEIN"/>
    <property type="match status" value="1"/>
</dbReference>
<comment type="caution">
    <text evidence="3">The sequence shown here is derived from an EMBL/GenBank/DDBJ whole genome shotgun (WGS) entry which is preliminary data.</text>
</comment>
<dbReference type="AlphaFoldDB" id="A0A445I0D6"/>
<sequence>MKPLSLAPIKRWLCTSKSQWHSPIAEAFVLRSRKMASTLGLQFLPLFLLFLMSGHVIGARDMKVELRDEKQDEWYKATSVSNDESYGQGYITTSESAEPNYLASYTATKRNHNHEKFHQPYIAGYTTSNAANKANQHIAGYRTKTYDSNTPYIAGYRTTSASHKAQESNTPYIAGYRTNTYDSNAPYIAGYTTSAHMANNQPNYIAGYRTRTTRDSNTPYIAGYRTRTTHDSNTPYIAGYRTRTTHDPNAPYIAGYRTRTTHDPNAPYIAGYTTTTAKKAPKEPFHDDTTEPYIAQYGETKPKKDLKESSHDDTTKPYITQYGGTGTKNDPKESSNIVDHTEAFKTGFFALDDLHVGNVMTLQFPIQEVSHFLPKKEAESIPFSISQLPSVLQLFSISEDSPQANAMRDTLDQCEAEPITGETKICATSLESMLEFVGKIIGLETKHNIITTTLPTASGVPLQKFTILEVSEDINASKWVACHPLPYPYAIYYCHFIATGSKVFKVSLGSENNGDDDKIEALGICHLDTSDWSPNHIIFRQLGIKPGKDSVCHFFTIKHLMWVPQPLQATM</sequence>
<dbReference type="EMBL" id="QZWG01000011">
    <property type="protein sequence ID" value="RZB79555.1"/>
    <property type="molecule type" value="Genomic_DNA"/>
</dbReference>
<gene>
    <name evidence="3" type="ORF">D0Y65_029696</name>
</gene>
<name>A0A445I0D6_GLYSO</name>
<dbReference type="PROSITE" id="PS51277">
    <property type="entry name" value="BURP"/>
    <property type="match status" value="1"/>
</dbReference>
<evidence type="ECO:0000256" key="1">
    <source>
        <dbReference type="SAM" id="MobiDB-lite"/>
    </source>
</evidence>
<dbReference type="SMART" id="SM01045">
    <property type="entry name" value="BURP"/>
    <property type="match status" value="1"/>
</dbReference>
<dbReference type="Pfam" id="PF03181">
    <property type="entry name" value="BURP"/>
    <property type="match status" value="1"/>
</dbReference>
<evidence type="ECO:0000313" key="4">
    <source>
        <dbReference type="Proteomes" id="UP000289340"/>
    </source>
</evidence>
<feature type="compositionally biased region" description="Basic and acidic residues" evidence="1">
    <location>
        <begin position="280"/>
        <end position="289"/>
    </location>
</feature>
<dbReference type="InterPro" id="IPR004873">
    <property type="entry name" value="BURP_dom"/>
</dbReference>
<dbReference type="InterPro" id="IPR044816">
    <property type="entry name" value="BURP"/>
</dbReference>
<organism evidence="3 4">
    <name type="scientific">Glycine soja</name>
    <name type="common">Wild soybean</name>
    <dbReference type="NCBI Taxonomy" id="3848"/>
    <lineage>
        <taxon>Eukaryota</taxon>
        <taxon>Viridiplantae</taxon>
        <taxon>Streptophyta</taxon>
        <taxon>Embryophyta</taxon>
        <taxon>Tracheophyta</taxon>
        <taxon>Spermatophyta</taxon>
        <taxon>Magnoliopsida</taxon>
        <taxon>eudicotyledons</taxon>
        <taxon>Gunneridae</taxon>
        <taxon>Pentapetalae</taxon>
        <taxon>rosids</taxon>
        <taxon>fabids</taxon>
        <taxon>Fabales</taxon>
        <taxon>Fabaceae</taxon>
        <taxon>Papilionoideae</taxon>
        <taxon>50 kb inversion clade</taxon>
        <taxon>NPAAA clade</taxon>
        <taxon>indigoferoid/millettioid clade</taxon>
        <taxon>Phaseoleae</taxon>
        <taxon>Glycine</taxon>
        <taxon>Glycine subgen. Soja</taxon>
    </lineage>
</organism>
<keyword evidence="4" id="KW-1185">Reference proteome</keyword>
<feature type="region of interest" description="Disordered" evidence="1">
    <location>
        <begin position="279"/>
        <end position="334"/>
    </location>
</feature>
<evidence type="ECO:0000259" key="2">
    <source>
        <dbReference type="PROSITE" id="PS51277"/>
    </source>
</evidence>
<protein>
    <submittedName>
        <fullName evidence="3">BURP domain-containing protein BNM2A</fullName>
    </submittedName>
</protein>
<dbReference type="Proteomes" id="UP000289340">
    <property type="component" value="Chromosome 11"/>
</dbReference>
<evidence type="ECO:0000313" key="3">
    <source>
        <dbReference type="EMBL" id="RZB79555.1"/>
    </source>
</evidence>
<feature type="compositionally biased region" description="Basic and acidic residues" evidence="1">
    <location>
        <begin position="300"/>
        <end position="315"/>
    </location>
</feature>
<feature type="region of interest" description="Disordered" evidence="1">
    <location>
        <begin position="232"/>
        <end position="251"/>
    </location>
</feature>
<feature type="domain" description="BURP" evidence="2">
    <location>
        <begin position="348"/>
        <end position="565"/>
    </location>
</feature>
<proteinExistence type="predicted"/>
<accession>A0A445I0D6</accession>
<dbReference type="PANTHER" id="PTHR31236">
    <property type="entry name" value="BURP DOMAIN PROTEIN USPL1-LIKE"/>
    <property type="match status" value="1"/>
</dbReference>